<protein>
    <submittedName>
        <fullName evidence="1">Uncharacterized protein</fullName>
    </submittedName>
</protein>
<proteinExistence type="predicted"/>
<reference evidence="1" key="1">
    <citation type="journal article" date="2015" name="Nature">
        <title>Complex archaea that bridge the gap between prokaryotes and eukaryotes.</title>
        <authorList>
            <person name="Spang A."/>
            <person name="Saw J.H."/>
            <person name="Jorgensen S.L."/>
            <person name="Zaremba-Niedzwiedzka K."/>
            <person name="Martijn J."/>
            <person name="Lind A.E."/>
            <person name="van Eijk R."/>
            <person name="Schleper C."/>
            <person name="Guy L."/>
            <person name="Ettema T.J."/>
        </authorList>
    </citation>
    <scope>NUCLEOTIDE SEQUENCE</scope>
</reference>
<evidence type="ECO:0000313" key="1">
    <source>
        <dbReference type="EMBL" id="KKM45065.1"/>
    </source>
</evidence>
<gene>
    <name evidence="1" type="ORF">LCGC14_1561320</name>
</gene>
<comment type="caution">
    <text evidence="1">The sequence shown here is derived from an EMBL/GenBank/DDBJ whole genome shotgun (WGS) entry which is preliminary data.</text>
</comment>
<accession>A0A0F9LN43</accession>
<organism evidence="1">
    <name type="scientific">marine sediment metagenome</name>
    <dbReference type="NCBI Taxonomy" id="412755"/>
    <lineage>
        <taxon>unclassified sequences</taxon>
        <taxon>metagenomes</taxon>
        <taxon>ecological metagenomes</taxon>
    </lineage>
</organism>
<sequence>MREFYKGDTVKEMAEDEKKEIEIGRALEDIYKITCPGCGVVIKSLTREEVLDDFGTHQTENPLCSGKFVIEGNVSLIRGMLGSSIYIDSGERKTCLDSIFSWVDGKNIRVTIEEI</sequence>
<name>A0A0F9LN43_9ZZZZ</name>
<dbReference type="EMBL" id="LAZR01012064">
    <property type="protein sequence ID" value="KKM45065.1"/>
    <property type="molecule type" value="Genomic_DNA"/>
</dbReference>
<dbReference type="AlphaFoldDB" id="A0A0F9LN43"/>